<evidence type="ECO:0000256" key="1">
    <source>
        <dbReference type="SAM" id="MobiDB-lite"/>
    </source>
</evidence>
<protein>
    <recommendedName>
        <fullName evidence="7">SEA domain-containing protein</fullName>
    </recommendedName>
</protein>
<accession>R7T531</accession>
<evidence type="ECO:0000313" key="6">
    <source>
        <dbReference type="Proteomes" id="UP000014760"/>
    </source>
</evidence>
<dbReference type="Proteomes" id="UP000014760">
    <property type="component" value="Unassembled WGS sequence"/>
</dbReference>
<dbReference type="AlphaFoldDB" id="R7T531"/>
<organism evidence="4">
    <name type="scientific">Capitella teleta</name>
    <name type="common">Polychaete worm</name>
    <dbReference type="NCBI Taxonomy" id="283909"/>
    <lineage>
        <taxon>Eukaryota</taxon>
        <taxon>Metazoa</taxon>
        <taxon>Spiralia</taxon>
        <taxon>Lophotrochozoa</taxon>
        <taxon>Annelida</taxon>
        <taxon>Polychaeta</taxon>
        <taxon>Sedentaria</taxon>
        <taxon>Scolecida</taxon>
        <taxon>Capitellidae</taxon>
        <taxon>Capitella</taxon>
    </lineage>
</organism>
<keyword evidence="6" id="KW-1185">Reference proteome</keyword>
<feature type="chain" id="PRO_5008786669" description="SEA domain-containing protein" evidence="3">
    <location>
        <begin position="17"/>
        <end position="487"/>
    </location>
</feature>
<feature type="region of interest" description="Disordered" evidence="1">
    <location>
        <begin position="455"/>
        <end position="487"/>
    </location>
</feature>
<name>R7T531_CAPTE</name>
<keyword evidence="2" id="KW-0812">Transmembrane</keyword>
<sequence>MFIYGVALMFASAVVAQNLDGRIYATDFTLVLDDMRTQPTTTAALHTTSDPATTTTAALHTTSDPATTTTADLHTTSDPATTITATSESSGQNVFADNQGTTLDPTDVLHDEIQEWLENDIFDNVTGFKEVLVLASSERESKTTQDVKYTVNFDLKELVESGSFVNETSEFVEKLKSCKDEIAAQNKAFANGDFEVNGSETTKKMDEEIIDLVESFDNRDVMCKDRGDICPNKETTCDIEDGNFICTMKCEIFNELHDRCEEDPRWDLIYVKGNCTYDDDGNPFCDCGSSVGDILDNFYDGHECVSTAFIVGMATVGAGFIILVLLGVVIGLGVTNCNQSDKIQSLESDVEGKEARSPVGELPANDDDDDIDDVVGMNDIEMTKTPSESDKRSYNPNIYDNQAFDEGEERDEKPTNHSSENGVKPPSAPIEEPSYGYNMYEELAPRLSHIDPAVDYSIKRPTVTLRPTDAYTNDRGYPEDIQDSARL</sequence>
<evidence type="ECO:0000313" key="4">
    <source>
        <dbReference type="EMBL" id="ELT88061.1"/>
    </source>
</evidence>
<keyword evidence="2" id="KW-1133">Transmembrane helix</keyword>
<evidence type="ECO:0008006" key="7">
    <source>
        <dbReference type="Google" id="ProtNLM"/>
    </source>
</evidence>
<reference evidence="5" key="3">
    <citation type="submission" date="2015-06" db="UniProtKB">
        <authorList>
            <consortium name="EnsemblMetazoa"/>
        </authorList>
    </citation>
    <scope>IDENTIFICATION</scope>
</reference>
<feature type="transmembrane region" description="Helical" evidence="2">
    <location>
        <begin position="308"/>
        <end position="334"/>
    </location>
</feature>
<dbReference type="EMBL" id="KB312009">
    <property type="protein sequence ID" value="ELT88061.1"/>
    <property type="molecule type" value="Genomic_DNA"/>
</dbReference>
<feature type="compositionally biased region" description="Low complexity" evidence="1">
    <location>
        <begin position="42"/>
        <end position="87"/>
    </location>
</feature>
<evidence type="ECO:0000256" key="3">
    <source>
        <dbReference type="SAM" id="SignalP"/>
    </source>
</evidence>
<dbReference type="EMBL" id="AMQN01015555">
    <property type="status" value="NOT_ANNOTATED_CDS"/>
    <property type="molecule type" value="Genomic_DNA"/>
</dbReference>
<evidence type="ECO:0000256" key="2">
    <source>
        <dbReference type="SAM" id="Phobius"/>
    </source>
</evidence>
<reference evidence="6" key="1">
    <citation type="submission" date="2012-12" db="EMBL/GenBank/DDBJ databases">
        <authorList>
            <person name="Hellsten U."/>
            <person name="Grimwood J."/>
            <person name="Chapman J.A."/>
            <person name="Shapiro H."/>
            <person name="Aerts A."/>
            <person name="Otillar R.P."/>
            <person name="Terry A.Y."/>
            <person name="Boore J.L."/>
            <person name="Simakov O."/>
            <person name="Marletaz F."/>
            <person name="Cho S.-J."/>
            <person name="Edsinger-Gonzales E."/>
            <person name="Havlak P."/>
            <person name="Kuo D.-H."/>
            <person name="Larsson T."/>
            <person name="Lv J."/>
            <person name="Arendt D."/>
            <person name="Savage R."/>
            <person name="Osoegawa K."/>
            <person name="de Jong P."/>
            <person name="Lindberg D.R."/>
            <person name="Seaver E.C."/>
            <person name="Weisblat D.A."/>
            <person name="Putnam N.H."/>
            <person name="Grigoriev I.V."/>
            <person name="Rokhsar D.S."/>
        </authorList>
    </citation>
    <scope>NUCLEOTIDE SEQUENCE</scope>
    <source>
        <strain evidence="6">I ESC-2004</strain>
    </source>
</reference>
<feature type="signal peptide" evidence="3">
    <location>
        <begin position="1"/>
        <end position="16"/>
    </location>
</feature>
<dbReference type="EnsemblMetazoa" id="CapteT223113">
    <property type="protein sequence ID" value="CapteP223113"/>
    <property type="gene ID" value="CapteG223113"/>
</dbReference>
<proteinExistence type="predicted"/>
<gene>
    <name evidence="4" type="ORF">CAPTEDRAFT_223113</name>
</gene>
<feature type="region of interest" description="Disordered" evidence="1">
    <location>
        <begin position="42"/>
        <end position="102"/>
    </location>
</feature>
<keyword evidence="2" id="KW-0472">Membrane</keyword>
<reference evidence="4 6" key="2">
    <citation type="journal article" date="2013" name="Nature">
        <title>Insights into bilaterian evolution from three spiralian genomes.</title>
        <authorList>
            <person name="Simakov O."/>
            <person name="Marletaz F."/>
            <person name="Cho S.J."/>
            <person name="Edsinger-Gonzales E."/>
            <person name="Havlak P."/>
            <person name="Hellsten U."/>
            <person name="Kuo D.H."/>
            <person name="Larsson T."/>
            <person name="Lv J."/>
            <person name="Arendt D."/>
            <person name="Savage R."/>
            <person name="Osoegawa K."/>
            <person name="de Jong P."/>
            <person name="Grimwood J."/>
            <person name="Chapman J.A."/>
            <person name="Shapiro H."/>
            <person name="Aerts A."/>
            <person name="Otillar R.P."/>
            <person name="Terry A.Y."/>
            <person name="Boore J.L."/>
            <person name="Grigoriev I.V."/>
            <person name="Lindberg D.R."/>
            <person name="Seaver E.C."/>
            <person name="Weisblat D.A."/>
            <person name="Putnam N.H."/>
            <person name="Rokhsar D.S."/>
        </authorList>
    </citation>
    <scope>NUCLEOTIDE SEQUENCE</scope>
    <source>
        <strain evidence="4 6">I ESC-2004</strain>
    </source>
</reference>
<feature type="compositionally biased region" description="Acidic residues" evidence="1">
    <location>
        <begin position="364"/>
        <end position="373"/>
    </location>
</feature>
<feature type="region of interest" description="Disordered" evidence="1">
    <location>
        <begin position="344"/>
        <end position="436"/>
    </location>
</feature>
<keyword evidence="3" id="KW-0732">Signal</keyword>
<evidence type="ECO:0000313" key="5">
    <source>
        <dbReference type="EnsemblMetazoa" id="CapteP223113"/>
    </source>
</evidence>
<feature type="compositionally biased region" description="Polar residues" evidence="1">
    <location>
        <begin position="88"/>
        <end position="102"/>
    </location>
</feature>
<dbReference type="HOGENOM" id="CLU_560492_0_0_1"/>